<feature type="chain" id="PRO_5016265713" evidence="1">
    <location>
        <begin position="20"/>
        <end position="411"/>
    </location>
</feature>
<reference evidence="2 3" key="1">
    <citation type="submission" date="2018-06" db="EMBL/GenBank/DDBJ databases">
        <title>Echinicola strongylocentroti sp. nov., isolated from a sea urchin Strongylocentrotus intermedius.</title>
        <authorList>
            <person name="Bae S.S."/>
        </authorList>
    </citation>
    <scope>NUCLEOTIDE SEQUENCE [LARGE SCALE GENOMIC DNA]</scope>
    <source>
        <strain evidence="2 3">MEBiC08714</strain>
    </source>
</reference>
<keyword evidence="1" id="KW-0732">Signal</keyword>
<dbReference type="Proteomes" id="UP000248688">
    <property type="component" value="Chromosome"/>
</dbReference>
<dbReference type="RefSeq" id="WP_112782096.1">
    <property type="nucleotide sequence ID" value="NZ_CP030041.1"/>
</dbReference>
<dbReference type="InterPro" id="IPR002591">
    <property type="entry name" value="Phosphodiest/P_Trfase"/>
</dbReference>
<evidence type="ECO:0000313" key="3">
    <source>
        <dbReference type="Proteomes" id="UP000248688"/>
    </source>
</evidence>
<evidence type="ECO:0000313" key="2">
    <source>
        <dbReference type="EMBL" id="AWW28674.1"/>
    </source>
</evidence>
<feature type="signal peptide" evidence="1">
    <location>
        <begin position="1"/>
        <end position="19"/>
    </location>
</feature>
<sequence length="411" mass="46597">MRFLFTAIISITTIIQAMAQVQEQYVLLISLDGYRYDYTERFHPPHIEQFIAQGTAAASMIPSFPSKTFPNHYTIATGMKPGNHGLVDNTFYSPEKEKMYRISDRSVVQDGSWYGGTPIWVLAEQNDVKAASYFFVGSEAAIQGVRPSYYYDYDGTVANSERVDKVLEWLALPSASRPRLITLYFSDMDDTGHKYGPDNDQKLRETILRLDAELGELFEGVRQSGLPVNIIMVSDHGMANVTQDRLIDLEKLLEPFPLDYYNDGALAHLHLNHPNEKYSIKNSLQKLEEHFKVVDPQSKPYYGENISYSTRVGDLLLIPDPGYYLVATSGFIKYQNRAAMFDTKTFGEHGYDPQWKDMHAIFYANGPSIKPGLTIDSFENIHVYPLLCELLGLPIPREVDGEVTVLSDILK</sequence>
<dbReference type="GO" id="GO:0016787">
    <property type="term" value="F:hydrolase activity"/>
    <property type="evidence" value="ECO:0007669"/>
    <property type="project" value="UniProtKB-ARBA"/>
</dbReference>
<gene>
    <name evidence="2" type="ORF">DN752_00125</name>
</gene>
<dbReference type="EMBL" id="CP030041">
    <property type="protein sequence ID" value="AWW28674.1"/>
    <property type="molecule type" value="Genomic_DNA"/>
</dbReference>
<dbReference type="OrthoDB" id="9779418at2"/>
<dbReference type="Gene3D" id="3.40.720.10">
    <property type="entry name" value="Alkaline Phosphatase, subunit A"/>
    <property type="match status" value="1"/>
</dbReference>
<accession>A0A2Z4ICT2</accession>
<keyword evidence="3" id="KW-1185">Reference proteome</keyword>
<dbReference type="AlphaFoldDB" id="A0A2Z4ICT2"/>
<dbReference type="PANTHER" id="PTHR10151:SF120">
    <property type="entry name" value="BIS(5'-ADENOSYL)-TRIPHOSPHATASE"/>
    <property type="match status" value="1"/>
</dbReference>
<dbReference type="SUPFAM" id="SSF53649">
    <property type="entry name" value="Alkaline phosphatase-like"/>
    <property type="match status" value="1"/>
</dbReference>
<dbReference type="InterPro" id="IPR017850">
    <property type="entry name" value="Alkaline_phosphatase_core_sf"/>
</dbReference>
<dbReference type="KEGG" id="est:DN752_00125"/>
<name>A0A2Z4ICT2_9BACT</name>
<dbReference type="CDD" id="cd16018">
    <property type="entry name" value="Enpp"/>
    <property type="match status" value="1"/>
</dbReference>
<dbReference type="PANTHER" id="PTHR10151">
    <property type="entry name" value="ECTONUCLEOTIDE PYROPHOSPHATASE/PHOSPHODIESTERASE"/>
    <property type="match status" value="1"/>
</dbReference>
<protein>
    <submittedName>
        <fullName evidence="2">Alkaline phosphatase family protein</fullName>
    </submittedName>
</protein>
<dbReference type="Gene3D" id="3.30.1360.180">
    <property type="match status" value="1"/>
</dbReference>
<evidence type="ECO:0000256" key="1">
    <source>
        <dbReference type="SAM" id="SignalP"/>
    </source>
</evidence>
<organism evidence="2 3">
    <name type="scientific">Echinicola strongylocentroti</name>
    <dbReference type="NCBI Taxonomy" id="1795355"/>
    <lineage>
        <taxon>Bacteria</taxon>
        <taxon>Pseudomonadati</taxon>
        <taxon>Bacteroidota</taxon>
        <taxon>Cytophagia</taxon>
        <taxon>Cytophagales</taxon>
        <taxon>Cyclobacteriaceae</taxon>
        <taxon>Echinicola</taxon>
    </lineage>
</organism>
<proteinExistence type="predicted"/>
<dbReference type="Pfam" id="PF01663">
    <property type="entry name" value="Phosphodiest"/>
    <property type="match status" value="1"/>
</dbReference>